<dbReference type="EMBL" id="JADFTS010000004">
    <property type="protein sequence ID" value="KAF9611779.1"/>
    <property type="molecule type" value="Genomic_DNA"/>
</dbReference>
<dbReference type="SUPFAM" id="SSF53448">
    <property type="entry name" value="Nucleotide-diphospho-sugar transferases"/>
    <property type="match status" value="1"/>
</dbReference>
<evidence type="ECO:0000313" key="2">
    <source>
        <dbReference type="EMBL" id="KAF9611779.1"/>
    </source>
</evidence>
<protein>
    <recommendedName>
        <fullName evidence="4">2-C-methyl-D-erythritol 4-phosphate cytidylyltransferase</fullName>
    </recommendedName>
</protein>
<evidence type="ECO:0000313" key="3">
    <source>
        <dbReference type="Proteomes" id="UP000631114"/>
    </source>
</evidence>
<dbReference type="CDD" id="cd22884">
    <property type="entry name" value="TOM22"/>
    <property type="match status" value="1"/>
</dbReference>
<name>A0A835I7E8_9MAGN</name>
<proteinExistence type="predicted"/>
<keyword evidence="1" id="KW-0812">Transmembrane</keyword>
<sequence>MASRNKNGVLAKISNTVSESPIVQRGKQTASDAGTVGWKLLRSTGKAAWLAGTTLVILVVPLVITMDREQQFAETEQQTAHLLGGANFYTFSRMVQVKEIVVVCDPSYKDIFEDARYNIKVELTFALPGKERRDSVFNGFQGTVIHLVKHSYVLPQAIDYNSELVCIHDSARPLVSTEDVEKSSRLMVCTGYMSDPNDRKRMKLKSL</sequence>
<dbReference type="Gene3D" id="3.90.550.10">
    <property type="entry name" value="Spore Coat Polysaccharide Biosynthesis Protein SpsA, Chain A"/>
    <property type="match status" value="1"/>
</dbReference>
<dbReference type="InterPro" id="IPR017411">
    <property type="entry name" value="Tom22_pln"/>
</dbReference>
<dbReference type="PANTHER" id="PTHR46867:SF4">
    <property type="entry name" value="MITOCHONDRIAL IMPORT RECEPTOR SUBUNIT TOM9-2"/>
    <property type="match status" value="1"/>
</dbReference>
<dbReference type="PANTHER" id="PTHR46867">
    <property type="entry name" value="MITOCHONDRIAL IMPORT RECEPTOR SUBUNIT TOM9-2"/>
    <property type="match status" value="1"/>
</dbReference>
<reference evidence="2 3" key="1">
    <citation type="submission" date="2020-10" db="EMBL/GenBank/DDBJ databases">
        <title>The Coptis chinensis genome and diversification of protoberbering-type alkaloids.</title>
        <authorList>
            <person name="Wang B."/>
            <person name="Shu S."/>
            <person name="Song C."/>
            <person name="Liu Y."/>
        </authorList>
    </citation>
    <scope>NUCLEOTIDE SEQUENCE [LARGE SCALE GENOMIC DNA]</scope>
    <source>
        <strain evidence="2">HL-2020</strain>
        <tissue evidence="2">Leaf</tissue>
    </source>
</reference>
<dbReference type="Proteomes" id="UP000631114">
    <property type="component" value="Unassembled WGS sequence"/>
</dbReference>
<keyword evidence="1" id="KW-0472">Membrane</keyword>
<keyword evidence="3" id="KW-1185">Reference proteome</keyword>
<evidence type="ECO:0000256" key="1">
    <source>
        <dbReference type="SAM" id="Phobius"/>
    </source>
</evidence>
<accession>A0A835I7E8</accession>
<dbReference type="PROSITE" id="PS01295">
    <property type="entry name" value="ISPD"/>
    <property type="match status" value="1"/>
</dbReference>
<keyword evidence="1" id="KW-1133">Transmembrane helix</keyword>
<dbReference type="OrthoDB" id="414267at2759"/>
<gene>
    <name evidence="2" type="ORF">IFM89_034977</name>
</gene>
<comment type="caution">
    <text evidence="2">The sequence shown here is derived from an EMBL/GenBank/DDBJ whole genome shotgun (WGS) entry which is preliminary data.</text>
</comment>
<dbReference type="AlphaFoldDB" id="A0A835I7E8"/>
<organism evidence="2 3">
    <name type="scientific">Coptis chinensis</name>
    <dbReference type="NCBI Taxonomy" id="261450"/>
    <lineage>
        <taxon>Eukaryota</taxon>
        <taxon>Viridiplantae</taxon>
        <taxon>Streptophyta</taxon>
        <taxon>Embryophyta</taxon>
        <taxon>Tracheophyta</taxon>
        <taxon>Spermatophyta</taxon>
        <taxon>Magnoliopsida</taxon>
        <taxon>Ranunculales</taxon>
        <taxon>Ranunculaceae</taxon>
        <taxon>Coptidoideae</taxon>
        <taxon>Coptis</taxon>
    </lineage>
</organism>
<dbReference type="InterPro" id="IPR018294">
    <property type="entry name" value="ISPD_synthase_CS"/>
</dbReference>
<dbReference type="InterPro" id="IPR029044">
    <property type="entry name" value="Nucleotide-diphossugar_trans"/>
</dbReference>
<dbReference type="GO" id="GO:0003824">
    <property type="term" value="F:catalytic activity"/>
    <property type="evidence" value="ECO:0007669"/>
    <property type="project" value="InterPro"/>
</dbReference>
<dbReference type="GO" id="GO:0008299">
    <property type="term" value="P:isoprenoid biosynthetic process"/>
    <property type="evidence" value="ECO:0007669"/>
    <property type="project" value="InterPro"/>
</dbReference>
<evidence type="ECO:0008006" key="4">
    <source>
        <dbReference type="Google" id="ProtNLM"/>
    </source>
</evidence>
<feature type="transmembrane region" description="Helical" evidence="1">
    <location>
        <begin position="47"/>
        <end position="64"/>
    </location>
</feature>